<proteinExistence type="predicted"/>
<dbReference type="RefSeq" id="WP_072580789.1">
    <property type="nucleotide sequence ID" value="NZ_CP016020.1"/>
</dbReference>
<dbReference type="SMART" id="SM00914">
    <property type="entry name" value="IDEAL"/>
    <property type="match status" value="1"/>
</dbReference>
<dbReference type="Proteomes" id="UP000181936">
    <property type="component" value="Chromosome"/>
</dbReference>
<dbReference type="EMBL" id="CP016020">
    <property type="protein sequence ID" value="APH05988.1"/>
    <property type="molecule type" value="Genomic_DNA"/>
</dbReference>
<dbReference type="Gene3D" id="4.10.810.10">
    <property type="entry name" value="Virus Scaffolding Protein, Chain A"/>
    <property type="match status" value="1"/>
</dbReference>
<gene>
    <name evidence="2" type="ORF">A9C19_15280</name>
</gene>
<reference evidence="2 3" key="1">
    <citation type="journal article" date="2016" name="Sci. Rep.">
        <title>Complete genome sequence and transcriptomic analysis of a novel marine strain Bacillus weihaiensis reveals the mechanism of brown algae degradation.</title>
        <authorList>
            <person name="Zhu Y."/>
            <person name="Chen P."/>
            <person name="Bao Y."/>
            <person name="Men Y."/>
            <person name="Zeng Y."/>
            <person name="Yang J."/>
            <person name="Sun J."/>
            <person name="Sun Y."/>
        </authorList>
    </citation>
    <scope>NUCLEOTIDE SEQUENCE [LARGE SCALE GENOMIC DNA]</scope>
    <source>
        <strain evidence="2 3">Alg07</strain>
    </source>
</reference>
<accession>A0A1L3MUH4</accession>
<organism evidence="2 3">
    <name type="scientific">Bacillus weihaiensis</name>
    <dbReference type="NCBI Taxonomy" id="1547283"/>
    <lineage>
        <taxon>Bacteria</taxon>
        <taxon>Bacillati</taxon>
        <taxon>Bacillota</taxon>
        <taxon>Bacilli</taxon>
        <taxon>Bacillales</taxon>
        <taxon>Bacillaceae</taxon>
        <taxon>Bacillus</taxon>
    </lineage>
</organism>
<protein>
    <recommendedName>
        <fullName evidence="1">IDEAL domain-containing protein</fullName>
    </recommendedName>
</protein>
<dbReference type="KEGG" id="bwh:A9C19_15280"/>
<dbReference type="InterPro" id="IPR027393">
    <property type="entry name" value="Virus_scaffolding_prot_C"/>
</dbReference>
<dbReference type="Pfam" id="PF08858">
    <property type="entry name" value="IDEAL"/>
    <property type="match status" value="1"/>
</dbReference>
<sequence length="78" mass="9202">MKNKKSSYTEIMKSRNISKNVPSEHPVLNMYIQMVIDEALFIRKKALLEERINDALDTKNEKEFMNLSHEYKKLKSIG</sequence>
<evidence type="ECO:0000313" key="3">
    <source>
        <dbReference type="Proteomes" id="UP000181936"/>
    </source>
</evidence>
<dbReference type="InterPro" id="IPR014957">
    <property type="entry name" value="IDEAL_dom"/>
</dbReference>
<evidence type="ECO:0000313" key="2">
    <source>
        <dbReference type="EMBL" id="APH05988.1"/>
    </source>
</evidence>
<keyword evidence="3" id="KW-1185">Reference proteome</keyword>
<feature type="domain" description="IDEAL" evidence="1">
    <location>
        <begin position="35"/>
        <end position="71"/>
    </location>
</feature>
<dbReference type="OrthoDB" id="2989967at2"/>
<evidence type="ECO:0000259" key="1">
    <source>
        <dbReference type="SMART" id="SM00914"/>
    </source>
</evidence>
<dbReference type="AlphaFoldDB" id="A0A1L3MUH4"/>
<name>A0A1L3MUH4_9BACI</name>